<gene>
    <name evidence="2" type="ORF">SGA01_32110</name>
</gene>
<dbReference type="Proteomes" id="UP000315226">
    <property type="component" value="Unassembled WGS sequence"/>
</dbReference>
<accession>A0A4Y3RIM6</accession>
<dbReference type="EMBL" id="BJMN01000020">
    <property type="protein sequence ID" value="GEB57606.1"/>
    <property type="molecule type" value="Genomic_DNA"/>
</dbReference>
<dbReference type="RefSeq" id="WP_141297148.1">
    <property type="nucleotide sequence ID" value="NZ_BJMN01000020.1"/>
</dbReference>
<feature type="signal peptide" evidence="1">
    <location>
        <begin position="1"/>
        <end position="23"/>
    </location>
</feature>
<organism evidence="2 3">
    <name type="scientific">Streptomyces gardneri</name>
    <dbReference type="NCBI Taxonomy" id="66892"/>
    <lineage>
        <taxon>Bacteria</taxon>
        <taxon>Bacillati</taxon>
        <taxon>Actinomycetota</taxon>
        <taxon>Actinomycetes</taxon>
        <taxon>Kitasatosporales</taxon>
        <taxon>Streptomycetaceae</taxon>
        <taxon>Streptomyces</taxon>
    </lineage>
</organism>
<evidence type="ECO:0000313" key="3">
    <source>
        <dbReference type="Proteomes" id="UP000315226"/>
    </source>
</evidence>
<keyword evidence="3" id="KW-1185">Reference proteome</keyword>
<proteinExistence type="predicted"/>
<feature type="chain" id="PRO_5038795338" description="Lipoprotein" evidence="1">
    <location>
        <begin position="24"/>
        <end position="218"/>
    </location>
</feature>
<protein>
    <recommendedName>
        <fullName evidence="4">Lipoprotein</fullName>
    </recommendedName>
</protein>
<reference evidence="2 3" key="1">
    <citation type="submission" date="2019-06" db="EMBL/GenBank/DDBJ databases">
        <title>Whole genome shotgun sequence of Streptomyces gardneri NBRC 12865.</title>
        <authorList>
            <person name="Hosoyama A."/>
            <person name="Uohara A."/>
            <person name="Ohji S."/>
            <person name="Ichikawa N."/>
        </authorList>
    </citation>
    <scope>NUCLEOTIDE SEQUENCE [LARGE SCALE GENOMIC DNA]</scope>
    <source>
        <strain evidence="2 3">NBRC 12865</strain>
    </source>
</reference>
<dbReference type="OrthoDB" id="4330292at2"/>
<dbReference type="PROSITE" id="PS51257">
    <property type="entry name" value="PROKAR_LIPOPROTEIN"/>
    <property type="match status" value="1"/>
</dbReference>
<name>A0A4Y3RIM6_9ACTN</name>
<sequence length="218" mass="22792">MKIKEGFLSACAVAALLAGTAACTSGTDERSAAATAALNAACKNGRYEWFNVDKRDVLTSVAEKETLGKGGGALTRRPMVLHTPQVTVTFDKGTRAGAAQSKAALISLGARIGKTEQTEGIEFAFADVNRPSPVPDKNRTEVLGAGTFVDYSWVEQVTADFRYTCGTDRPVAGRATSWTIDGSGVLECSESIAEASERDPVRQAALLSCGPDAPASKA</sequence>
<comment type="caution">
    <text evidence="2">The sequence shown here is derived from an EMBL/GenBank/DDBJ whole genome shotgun (WGS) entry which is preliminary data.</text>
</comment>
<evidence type="ECO:0000313" key="2">
    <source>
        <dbReference type="EMBL" id="GEB57606.1"/>
    </source>
</evidence>
<keyword evidence="1" id="KW-0732">Signal</keyword>
<evidence type="ECO:0008006" key="4">
    <source>
        <dbReference type="Google" id="ProtNLM"/>
    </source>
</evidence>
<dbReference type="AlphaFoldDB" id="A0A4Y3RIM6"/>
<evidence type="ECO:0000256" key="1">
    <source>
        <dbReference type="SAM" id="SignalP"/>
    </source>
</evidence>